<reference evidence="2 3" key="1">
    <citation type="submission" date="2018-09" db="EMBL/GenBank/DDBJ databases">
        <title>Genomic Encyclopedia of Archaeal and Bacterial Type Strains, Phase II (KMG-II): from individual species to whole genera.</title>
        <authorList>
            <person name="Goeker M."/>
        </authorList>
    </citation>
    <scope>NUCLEOTIDE SEQUENCE [LARGE SCALE GENOMIC DNA]</scope>
    <source>
        <strain evidence="2 3">DSM 13151</strain>
    </source>
</reference>
<dbReference type="RefSeq" id="WP_120246414.1">
    <property type="nucleotide sequence ID" value="NZ_RAPO01000004.1"/>
</dbReference>
<dbReference type="PANTHER" id="PTHR42951">
    <property type="entry name" value="METALLO-BETA-LACTAMASE DOMAIN-CONTAINING"/>
    <property type="match status" value="1"/>
</dbReference>
<evidence type="ECO:0000313" key="3">
    <source>
        <dbReference type="Proteomes" id="UP000283805"/>
    </source>
</evidence>
<feature type="domain" description="Metallo-beta-lactamase" evidence="1">
    <location>
        <begin position="14"/>
        <end position="220"/>
    </location>
</feature>
<organism evidence="2 3">
    <name type="scientific">Halopiger aswanensis</name>
    <dbReference type="NCBI Taxonomy" id="148449"/>
    <lineage>
        <taxon>Archaea</taxon>
        <taxon>Methanobacteriati</taxon>
        <taxon>Methanobacteriota</taxon>
        <taxon>Stenosarchaea group</taxon>
        <taxon>Halobacteria</taxon>
        <taxon>Halobacteriales</taxon>
        <taxon>Natrialbaceae</taxon>
        <taxon>Halopiger</taxon>
    </lineage>
</organism>
<dbReference type="EMBL" id="RAPO01000004">
    <property type="protein sequence ID" value="RKD89273.1"/>
    <property type="molecule type" value="Genomic_DNA"/>
</dbReference>
<keyword evidence="2" id="KW-0378">Hydrolase</keyword>
<dbReference type="Gene3D" id="3.60.15.10">
    <property type="entry name" value="Ribonuclease Z/Hydroxyacylglutathione hydrolase-like"/>
    <property type="match status" value="1"/>
</dbReference>
<dbReference type="GO" id="GO:0016787">
    <property type="term" value="F:hydrolase activity"/>
    <property type="evidence" value="ECO:0007669"/>
    <property type="project" value="UniProtKB-KW"/>
</dbReference>
<dbReference type="SMART" id="SM00849">
    <property type="entry name" value="Lactamase_B"/>
    <property type="match status" value="1"/>
</dbReference>
<dbReference type="InterPro" id="IPR050855">
    <property type="entry name" value="NDM-1-like"/>
</dbReference>
<dbReference type="OrthoDB" id="197151at2157"/>
<dbReference type="SUPFAM" id="SSF56281">
    <property type="entry name" value="Metallo-hydrolase/oxidoreductase"/>
    <property type="match status" value="1"/>
</dbReference>
<proteinExistence type="predicted"/>
<protein>
    <submittedName>
        <fullName evidence="2">Glyoxylase-like metal-dependent hydrolase (Beta-lactamase superfamily II)</fullName>
    </submittedName>
</protein>
<dbReference type="AlphaFoldDB" id="A0A419W1A9"/>
<dbReference type="InterPro" id="IPR036866">
    <property type="entry name" value="RibonucZ/Hydroxyglut_hydro"/>
</dbReference>
<dbReference type="Pfam" id="PF00753">
    <property type="entry name" value="Lactamase_B"/>
    <property type="match status" value="1"/>
</dbReference>
<evidence type="ECO:0000313" key="2">
    <source>
        <dbReference type="EMBL" id="RKD89273.1"/>
    </source>
</evidence>
<sequence length="255" mass="28915">MTDGRTVISLSVGPTNCYLLKTDGGYLLIDTGYEWEYRTFRDRLADVGVDVDEVEYLLLTHHHDDHVGFVNELLDEVTVIAHESADELLRAGENDRSGGGLLNRRVYYLAKLRSWITPEWDLTFPPVTLRDDDLLVDGDDDRTLRELGIGGTILHTPGHTPDSISVLLDDGTLFCGDAAMSRPLWAGIRYHTIFITDLEQHYESWRKILDSTAERIYPAHGEPFDAERLRENLGAYSDDALIEKDPITDRYDDFG</sequence>
<dbReference type="Proteomes" id="UP000283805">
    <property type="component" value="Unassembled WGS sequence"/>
</dbReference>
<keyword evidence="3" id="KW-1185">Reference proteome</keyword>
<evidence type="ECO:0000259" key="1">
    <source>
        <dbReference type="SMART" id="SM00849"/>
    </source>
</evidence>
<accession>A0A419W1A9</accession>
<comment type="caution">
    <text evidence="2">The sequence shown here is derived from an EMBL/GenBank/DDBJ whole genome shotgun (WGS) entry which is preliminary data.</text>
</comment>
<gene>
    <name evidence="2" type="ORF">ATJ93_4106</name>
</gene>
<name>A0A419W1A9_9EURY</name>
<dbReference type="InterPro" id="IPR001279">
    <property type="entry name" value="Metallo-B-lactamas"/>
</dbReference>